<keyword evidence="2" id="KW-0106">Calcium</keyword>
<gene>
    <name evidence="4" type="ORF">GPUH_LOCUS19594</name>
</gene>
<dbReference type="GO" id="GO:0005509">
    <property type="term" value="F:calcium ion binding"/>
    <property type="evidence" value="ECO:0007669"/>
    <property type="project" value="TreeGrafter"/>
</dbReference>
<reference evidence="4 5" key="2">
    <citation type="submission" date="2018-11" db="EMBL/GenBank/DDBJ databases">
        <authorList>
            <consortium name="Pathogen Informatics"/>
        </authorList>
    </citation>
    <scope>NUCLEOTIDE SEQUENCE [LARGE SCALE GENOMIC DNA]</scope>
</reference>
<feature type="domain" description="C2" evidence="3">
    <location>
        <begin position="23"/>
        <end position="151"/>
    </location>
</feature>
<dbReference type="CDD" id="cd08376">
    <property type="entry name" value="C2B_MCTP_PRT"/>
    <property type="match status" value="1"/>
</dbReference>
<evidence type="ECO:0000259" key="3">
    <source>
        <dbReference type="PROSITE" id="PS50004"/>
    </source>
</evidence>
<evidence type="ECO:0000313" key="4">
    <source>
        <dbReference type="EMBL" id="VDN34163.1"/>
    </source>
</evidence>
<dbReference type="GO" id="GO:0030672">
    <property type="term" value="C:synaptic vesicle membrane"/>
    <property type="evidence" value="ECO:0007669"/>
    <property type="project" value="TreeGrafter"/>
</dbReference>
<dbReference type="PANTHER" id="PTHR45911:SF4">
    <property type="entry name" value="MULTIPLE C2 AND TRANSMEMBRANE DOMAIN-CONTAINING PROTEIN"/>
    <property type="match status" value="1"/>
</dbReference>
<keyword evidence="1" id="KW-0479">Metal-binding</keyword>
<dbReference type="SMART" id="SM00239">
    <property type="entry name" value="C2"/>
    <property type="match status" value="2"/>
</dbReference>
<sequence length="354" mass="39887">MSGSLLKGVFRRDETRLKEKEECLADEPDSVPCTPITPFLHFQVTSEQTNGSAMEDPTPEAYITFSVRIRLKEGRNLVIRDSSGAPHFLSVVHKSLNPVWEEEFTLLIDDPTMPIQVDVYDYDRWATDDYMGGAVIDLSQLKLFQMTIMKLKLHEEGCENSGAIDVVVTVTPLTAHEKDEVSFLKKATRGIICERPKKTPPKTTQVWTSVVNIILVEGRKLSIPDSPKNSFPDSFVKFKLGGEKYKSKPVLRSSNPKWLEQFDLHMFDETKHVLEMIVIDKRTNIPIGKCTLDLDKLEKETPNQLLCELDRGNGSILLLISVTGTTSTDAVVDLSDFSNDDIRNVLLEKYVGVL</sequence>
<evidence type="ECO:0000313" key="5">
    <source>
        <dbReference type="Proteomes" id="UP000271098"/>
    </source>
</evidence>
<accession>A0A183EF58</accession>
<evidence type="ECO:0000256" key="1">
    <source>
        <dbReference type="ARBA" id="ARBA00022723"/>
    </source>
</evidence>
<dbReference type="Gene3D" id="2.60.40.150">
    <property type="entry name" value="C2 domain"/>
    <property type="match status" value="2"/>
</dbReference>
<dbReference type="EMBL" id="UYRT01088811">
    <property type="protein sequence ID" value="VDN34163.1"/>
    <property type="molecule type" value="Genomic_DNA"/>
</dbReference>
<reference evidence="6" key="1">
    <citation type="submission" date="2016-06" db="UniProtKB">
        <authorList>
            <consortium name="WormBaseParasite"/>
        </authorList>
    </citation>
    <scope>IDENTIFICATION</scope>
</reference>
<evidence type="ECO:0000313" key="6">
    <source>
        <dbReference type="WBParaSite" id="GPUH_0001962401-mRNA-1"/>
    </source>
</evidence>
<keyword evidence="5" id="KW-1185">Reference proteome</keyword>
<name>A0A183EF58_9BILA</name>
<dbReference type="SUPFAM" id="SSF49562">
    <property type="entry name" value="C2 domain (Calcium/lipid-binding domain, CaLB)"/>
    <property type="match status" value="2"/>
</dbReference>
<organism evidence="6">
    <name type="scientific">Gongylonema pulchrum</name>
    <dbReference type="NCBI Taxonomy" id="637853"/>
    <lineage>
        <taxon>Eukaryota</taxon>
        <taxon>Metazoa</taxon>
        <taxon>Ecdysozoa</taxon>
        <taxon>Nematoda</taxon>
        <taxon>Chromadorea</taxon>
        <taxon>Rhabditida</taxon>
        <taxon>Spirurina</taxon>
        <taxon>Spiruromorpha</taxon>
        <taxon>Spiruroidea</taxon>
        <taxon>Gongylonematidae</taxon>
        <taxon>Gongylonema</taxon>
    </lineage>
</organism>
<dbReference type="GO" id="GO:0046928">
    <property type="term" value="P:regulation of neurotransmitter secretion"/>
    <property type="evidence" value="ECO:0007669"/>
    <property type="project" value="TreeGrafter"/>
</dbReference>
<proteinExistence type="predicted"/>
<dbReference type="WBParaSite" id="GPUH_0001962401-mRNA-1">
    <property type="protein sequence ID" value="GPUH_0001962401-mRNA-1"/>
    <property type="gene ID" value="GPUH_0001962401"/>
</dbReference>
<dbReference type="AlphaFoldDB" id="A0A183EF58"/>
<dbReference type="Proteomes" id="UP000271098">
    <property type="component" value="Unassembled WGS sequence"/>
</dbReference>
<dbReference type="PROSITE" id="PS50004">
    <property type="entry name" value="C2"/>
    <property type="match status" value="2"/>
</dbReference>
<dbReference type="InterPro" id="IPR000008">
    <property type="entry name" value="C2_dom"/>
</dbReference>
<dbReference type="OrthoDB" id="5973539at2759"/>
<dbReference type="PANTHER" id="PTHR45911">
    <property type="entry name" value="C2 DOMAIN-CONTAINING PROTEIN"/>
    <property type="match status" value="1"/>
</dbReference>
<protein>
    <submittedName>
        <fullName evidence="6">C2 domain-containing protein</fullName>
    </submittedName>
</protein>
<feature type="domain" description="C2" evidence="3">
    <location>
        <begin position="192"/>
        <end position="307"/>
    </location>
</feature>
<dbReference type="InterPro" id="IPR035892">
    <property type="entry name" value="C2_domain_sf"/>
</dbReference>
<dbReference type="Pfam" id="PF00168">
    <property type="entry name" value="C2"/>
    <property type="match status" value="2"/>
</dbReference>
<evidence type="ECO:0000256" key="2">
    <source>
        <dbReference type="ARBA" id="ARBA00022837"/>
    </source>
</evidence>